<accession>A0ACC0N4E0</accession>
<reference evidence="1" key="1">
    <citation type="submission" date="2022-02" db="EMBL/GenBank/DDBJ databases">
        <title>Plant Genome Project.</title>
        <authorList>
            <person name="Zhang R.-G."/>
        </authorList>
    </citation>
    <scope>NUCLEOTIDE SEQUENCE</scope>
    <source>
        <strain evidence="1">AT1</strain>
    </source>
</reference>
<proteinExistence type="predicted"/>
<sequence>MTGPARRRAKVGLTSEKLEVLIMLGRVPHETTLRCLSCLSRDLSYITWWVKVMDLGAVDTTIRTSESLCPPR</sequence>
<keyword evidence="2" id="KW-1185">Reference proteome</keyword>
<organism evidence="1 2">
    <name type="scientific">Rhododendron molle</name>
    <name type="common">Chinese azalea</name>
    <name type="synonym">Azalea mollis</name>
    <dbReference type="NCBI Taxonomy" id="49168"/>
    <lineage>
        <taxon>Eukaryota</taxon>
        <taxon>Viridiplantae</taxon>
        <taxon>Streptophyta</taxon>
        <taxon>Embryophyta</taxon>
        <taxon>Tracheophyta</taxon>
        <taxon>Spermatophyta</taxon>
        <taxon>Magnoliopsida</taxon>
        <taxon>eudicotyledons</taxon>
        <taxon>Gunneridae</taxon>
        <taxon>Pentapetalae</taxon>
        <taxon>asterids</taxon>
        <taxon>Ericales</taxon>
        <taxon>Ericaceae</taxon>
        <taxon>Ericoideae</taxon>
        <taxon>Rhodoreae</taxon>
        <taxon>Rhododendron</taxon>
    </lineage>
</organism>
<gene>
    <name evidence="1" type="ORF">RHMOL_Rhmol07G0192800</name>
</gene>
<evidence type="ECO:0000313" key="2">
    <source>
        <dbReference type="Proteomes" id="UP001062846"/>
    </source>
</evidence>
<evidence type="ECO:0000313" key="1">
    <source>
        <dbReference type="EMBL" id="KAI8547403.1"/>
    </source>
</evidence>
<dbReference type="Proteomes" id="UP001062846">
    <property type="component" value="Chromosome 7"/>
</dbReference>
<protein>
    <submittedName>
        <fullName evidence="1">Uncharacterized protein</fullName>
    </submittedName>
</protein>
<name>A0ACC0N4E0_RHOML</name>
<dbReference type="EMBL" id="CM046394">
    <property type="protein sequence ID" value="KAI8547403.1"/>
    <property type="molecule type" value="Genomic_DNA"/>
</dbReference>
<comment type="caution">
    <text evidence="1">The sequence shown here is derived from an EMBL/GenBank/DDBJ whole genome shotgun (WGS) entry which is preliminary data.</text>
</comment>